<name>A0A967EBT2_9FLAO</name>
<dbReference type="PROSITE" id="PS51318">
    <property type="entry name" value="TAT"/>
    <property type="match status" value="1"/>
</dbReference>
<feature type="region of interest" description="Disordered" evidence="1">
    <location>
        <begin position="459"/>
        <end position="482"/>
    </location>
</feature>
<dbReference type="Proteomes" id="UP000707206">
    <property type="component" value="Unassembled WGS sequence"/>
</dbReference>
<gene>
    <name evidence="2" type="ORF">FK220_014695</name>
</gene>
<accession>A0A967EBT2</accession>
<evidence type="ECO:0000256" key="1">
    <source>
        <dbReference type="SAM" id="MobiDB-lite"/>
    </source>
</evidence>
<dbReference type="PANTHER" id="PTHR43737:SF1">
    <property type="entry name" value="DUF1501 DOMAIN-CONTAINING PROTEIN"/>
    <property type="match status" value="1"/>
</dbReference>
<dbReference type="AlphaFoldDB" id="A0A967EBT2"/>
<protein>
    <submittedName>
        <fullName evidence="2">DUF1501 domain-containing protein</fullName>
    </submittedName>
</protein>
<dbReference type="PANTHER" id="PTHR43737">
    <property type="entry name" value="BLL7424 PROTEIN"/>
    <property type="match status" value="1"/>
</dbReference>
<sequence>MCDIHDNSPYMGKEHEGHDEEHKVWSRRSFLQALGIAGSGSMMLGSNYLTASAPSRFTQAIAAAETDNILILIRLSGGNDGLSTVIPIEQYDSYANARPNIYIPESKVLKLTDEFGIPSYMQSLQPMWEEGQFKAVHGVGYEGQSLSHFTGSDIFANTDLETTGFSGLNTGWMGRHFENLYPNYLMRGGRPDAPAAVQIGSFGNLVFQGEETNYAFTASNVDQLEEIAMRGLQYDVEQALFDECMYGDQLRFLRGVANVTYDYAGKINEAYEAGRNDVEYQDNGFARQLALLARLIKGNLGTKVYMISMGGFDTHGNQPLAHERLMTNLSVAVNNFYEDLGFTQQDEKVLSMTFSEFGRRIFENGSNGTDHGKAAPTLFFGNGLNGSAFVGEHPDVENGDGRGNLDYTMDFRDLYATVMAEWLCIDVPLVEEFVFFNEKSYTPVNLGFSCSGTDFPDIAYSDGQPTRPTQPESTDPTDPNPELLNAIVHRPYYPTDSTPHIYLEMPFSAHVDIQLFNILGQKVGTVFNEMMMEGSAEINIRERVQSQLASGKYIYRIQVQDQKMSKSVMMS</sequence>
<reference evidence="2" key="2">
    <citation type="submission" date="2020-03" db="EMBL/GenBank/DDBJ databases">
        <title>Flavobacteriaceae bacterium strain TP-CH-4, a member of the family Flavobacteriaceae isolated from a deep-sea seamount.</title>
        <authorList>
            <person name="Zhang D.-C."/>
        </authorList>
    </citation>
    <scope>NUCLEOTIDE SEQUENCE</scope>
    <source>
        <strain evidence="2">TP-CH-4</strain>
    </source>
</reference>
<keyword evidence="3" id="KW-1185">Reference proteome</keyword>
<dbReference type="RefSeq" id="WP_152575097.1">
    <property type="nucleotide sequence ID" value="NZ_VIKU02000004.1"/>
</dbReference>
<dbReference type="InterPro" id="IPR006311">
    <property type="entry name" value="TAT_signal"/>
</dbReference>
<dbReference type="InterPro" id="IPR010869">
    <property type="entry name" value="DUF1501"/>
</dbReference>
<proteinExistence type="predicted"/>
<dbReference type="EMBL" id="VIKU02000004">
    <property type="protein sequence ID" value="NHF60601.1"/>
    <property type="molecule type" value="Genomic_DNA"/>
</dbReference>
<evidence type="ECO:0000313" key="3">
    <source>
        <dbReference type="Proteomes" id="UP000707206"/>
    </source>
</evidence>
<comment type="caution">
    <text evidence="2">The sequence shown here is derived from an EMBL/GenBank/DDBJ whole genome shotgun (WGS) entry which is preliminary data.</text>
</comment>
<feature type="compositionally biased region" description="Polar residues" evidence="1">
    <location>
        <begin position="463"/>
        <end position="477"/>
    </location>
</feature>
<organism evidence="2 3">
    <name type="scientific">Pelagihabitans pacificus</name>
    <dbReference type="NCBI Taxonomy" id="2696054"/>
    <lineage>
        <taxon>Bacteria</taxon>
        <taxon>Pseudomonadati</taxon>
        <taxon>Bacteroidota</taxon>
        <taxon>Flavobacteriia</taxon>
        <taxon>Flavobacteriales</taxon>
        <taxon>Flavobacteriaceae</taxon>
        <taxon>Pelagihabitans</taxon>
    </lineage>
</organism>
<dbReference type="Pfam" id="PF07394">
    <property type="entry name" value="DUF1501"/>
    <property type="match status" value="1"/>
</dbReference>
<reference evidence="2" key="1">
    <citation type="submission" date="2019-07" db="EMBL/GenBank/DDBJ databases">
        <authorList>
            <person name="De-Chao Zhang Q."/>
        </authorList>
    </citation>
    <scope>NUCLEOTIDE SEQUENCE</scope>
    <source>
        <strain evidence="2">TP-CH-4</strain>
    </source>
</reference>
<evidence type="ECO:0000313" key="2">
    <source>
        <dbReference type="EMBL" id="NHF60601.1"/>
    </source>
</evidence>